<dbReference type="AlphaFoldDB" id="A0A9D4U0E2"/>
<evidence type="ECO:0000313" key="2">
    <source>
        <dbReference type="Proteomes" id="UP001055712"/>
    </source>
</evidence>
<protein>
    <recommendedName>
        <fullName evidence="3">DUF711 family protein</fullName>
    </recommendedName>
</protein>
<dbReference type="PANTHER" id="PTHR37560:SF2">
    <property type="entry name" value="DUF711 DOMAIN-CONTAINING PROTEIN"/>
    <property type="match status" value="1"/>
</dbReference>
<dbReference type="SUPFAM" id="SSF51998">
    <property type="entry name" value="PFL-like glycyl radical enzymes"/>
    <property type="match status" value="1"/>
</dbReference>
<dbReference type="EMBL" id="SIDB01000001">
    <property type="protein sequence ID" value="KAI3438885.1"/>
    <property type="molecule type" value="Genomic_DNA"/>
</dbReference>
<evidence type="ECO:0000313" key="1">
    <source>
        <dbReference type="EMBL" id="KAI3438885.1"/>
    </source>
</evidence>
<dbReference type="PANTHER" id="PTHR37560">
    <property type="entry name" value="UPF0210 PROTEIN SPR0218"/>
    <property type="match status" value="1"/>
</dbReference>
<name>A0A9D4U0E2_CHLVU</name>
<sequence>MFENAGYEVQTVRIVTRALSAASSASDATAIASLLERLCLGNGISFLSLGATSSERLLQDGVFCRIAAATRHTSCSFSWQPGMGPKQAQQLATAIHALAEQSEGAANFRFGVGFRCPPGIPYFPAATAPETAGFAIGTENSGLLFQAFQQARASSDDEGGCILDAAQAALGRVMAGALQPVEELAQQLAAVTGREYFGIDASIAPALEPPSIPAAYEVLGLGRFGASGTLAVSERITAALKALPIKLCGYSGLMLPVMEDEGLARAADEQRITVGSLLHYSAVCGCGLDTVPVRGTFPQQSAEQRRELLHGTAALLCDVAALAFRLAKPLSVRLLPVPGGQAGQQTNFNSPYLLNCSILPLG</sequence>
<dbReference type="Gene3D" id="3.20.70.20">
    <property type="match status" value="1"/>
</dbReference>
<evidence type="ECO:0008006" key="3">
    <source>
        <dbReference type="Google" id="ProtNLM"/>
    </source>
</evidence>
<keyword evidence="2" id="KW-1185">Reference proteome</keyword>
<proteinExistence type="predicted"/>
<organism evidence="1 2">
    <name type="scientific">Chlorella vulgaris</name>
    <name type="common">Green alga</name>
    <dbReference type="NCBI Taxonomy" id="3077"/>
    <lineage>
        <taxon>Eukaryota</taxon>
        <taxon>Viridiplantae</taxon>
        <taxon>Chlorophyta</taxon>
        <taxon>core chlorophytes</taxon>
        <taxon>Trebouxiophyceae</taxon>
        <taxon>Chlorellales</taxon>
        <taxon>Chlorellaceae</taxon>
        <taxon>Chlorella clade</taxon>
        <taxon>Chlorella</taxon>
    </lineage>
</organism>
<reference evidence="1" key="1">
    <citation type="journal article" date="2019" name="Plant J.">
        <title>Chlorella vulgaris genome assembly and annotation reveals the molecular basis for metabolic acclimation to high light conditions.</title>
        <authorList>
            <person name="Cecchin M."/>
            <person name="Marcolungo L."/>
            <person name="Rossato M."/>
            <person name="Girolomoni L."/>
            <person name="Cosentino E."/>
            <person name="Cuine S."/>
            <person name="Li-Beisson Y."/>
            <person name="Delledonne M."/>
            <person name="Ballottari M."/>
        </authorList>
    </citation>
    <scope>NUCLEOTIDE SEQUENCE</scope>
    <source>
        <strain evidence="1">211/11P</strain>
    </source>
</reference>
<accession>A0A9D4U0E2</accession>
<reference evidence="1" key="2">
    <citation type="submission" date="2020-11" db="EMBL/GenBank/DDBJ databases">
        <authorList>
            <person name="Cecchin M."/>
            <person name="Marcolungo L."/>
            <person name="Rossato M."/>
            <person name="Girolomoni L."/>
            <person name="Cosentino E."/>
            <person name="Cuine S."/>
            <person name="Li-Beisson Y."/>
            <person name="Delledonne M."/>
            <person name="Ballottari M."/>
        </authorList>
    </citation>
    <scope>NUCLEOTIDE SEQUENCE</scope>
    <source>
        <strain evidence="1">211/11P</strain>
        <tissue evidence="1">Whole cell</tissue>
    </source>
</reference>
<gene>
    <name evidence="1" type="ORF">D9Q98_001300</name>
</gene>
<dbReference type="Pfam" id="PF05167">
    <property type="entry name" value="DUF711"/>
    <property type="match status" value="1"/>
</dbReference>
<comment type="caution">
    <text evidence="1">The sequence shown here is derived from an EMBL/GenBank/DDBJ whole genome shotgun (WGS) entry which is preliminary data.</text>
</comment>
<dbReference type="OrthoDB" id="10263808at2759"/>
<dbReference type="InterPro" id="IPR007841">
    <property type="entry name" value="UPF0210"/>
</dbReference>
<dbReference type="Proteomes" id="UP001055712">
    <property type="component" value="Unassembled WGS sequence"/>
</dbReference>